<evidence type="ECO:0000313" key="2">
    <source>
        <dbReference type="Proteomes" id="UP000291130"/>
    </source>
</evidence>
<proteinExistence type="predicted"/>
<dbReference type="Proteomes" id="UP000291130">
    <property type="component" value="Chromosome"/>
</dbReference>
<protein>
    <submittedName>
        <fullName evidence="1">Uncharacterized protein</fullName>
    </submittedName>
</protein>
<dbReference type="KEGG" id="ptk:EXN22_04840"/>
<reference evidence="1 2" key="1">
    <citation type="submission" date="2019-02" db="EMBL/GenBank/DDBJ databases">
        <title>Complete genome sequence of Pseudomonas sp. SNU WT1 isolated from rainbow trout.</title>
        <authorList>
            <person name="Oh W.T."/>
            <person name="Park S.C."/>
        </authorList>
    </citation>
    <scope>NUCLEOTIDE SEQUENCE [LARGE SCALE GENOMIC DNA]</scope>
    <source>
        <strain evidence="1 2">SNU WT1</strain>
    </source>
</reference>
<name>A0A411ME33_9PSED</name>
<accession>A0A411ME33</accession>
<organism evidence="1 2">
    <name type="scientific">Pseudomonas tructae</name>
    <dbReference type="NCBI Taxonomy" id="2518644"/>
    <lineage>
        <taxon>Bacteria</taxon>
        <taxon>Pseudomonadati</taxon>
        <taxon>Pseudomonadota</taxon>
        <taxon>Gammaproteobacteria</taxon>
        <taxon>Pseudomonadales</taxon>
        <taxon>Pseudomonadaceae</taxon>
        <taxon>Pseudomonas</taxon>
    </lineage>
</organism>
<evidence type="ECO:0000313" key="1">
    <source>
        <dbReference type="EMBL" id="QBF25046.1"/>
    </source>
</evidence>
<gene>
    <name evidence="1" type="ORF">EXN22_04840</name>
</gene>
<dbReference type="RefSeq" id="WP_130262996.1">
    <property type="nucleotide sequence ID" value="NZ_CP035952.1"/>
</dbReference>
<keyword evidence="2" id="KW-1185">Reference proteome</keyword>
<dbReference type="AlphaFoldDB" id="A0A411ME33"/>
<sequence length="244" mass="27079">MLNEIAQATVERWLRRRVSVLVTVGVLLGADSIHAAVERPEGKPMEDVCSLDENLLSFERYVRDVAGARMDLDAVAALRGQFTVIKDEPAIDALYSSTDKVRFIGLSRECTAADGVHVHWNIALSVDMKGNPVFHQFLLLYNFEDLLEGRRAFSFEHFRGSAKHYSQLLSKAAAGVMTQAQFTQYMNTLGALPVPASATTGRDQFIYTVPVAEDMASRMAAWDFSKTITATYNQNQLVVDVVVD</sequence>
<dbReference type="EMBL" id="CP035952">
    <property type="protein sequence ID" value="QBF25046.1"/>
    <property type="molecule type" value="Genomic_DNA"/>
</dbReference>